<comment type="caution">
    <text evidence="2">The sequence shown here is derived from an EMBL/GenBank/DDBJ whole genome shotgun (WGS) entry which is preliminary data.</text>
</comment>
<dbReference type="RefSeq" id="WP_036807926.1">
    <property type="nucleotide sequence ID" value="NZ_CAWMQN010000038.1"/>
</dbReference>
<keyword evidence="3" id="KW-1185">Reference proteome</keyword>
<keyword evidence="1" id="KW-1133">Transmembrane helix</keyword>
<evidence type="ECO:0000313" key="2">
    <source>
        <dbReference type="EMBL" id="OCA55341.1"/>
    </source>
</evidence>
<dbReference type="EMBL" id="LOIC01000038">
    <property type="protein sequence ID" value="OCA55341.1"/>
    <property type="molecule type" value="Genomic_DNA"/>
</dbReference>
<evidence type="ECO:0000256" key="1">
    <source>
        <dbReference type="SAM" id="Phobius"/>
    </source>
</evidence>
<feature type="transmembrane region" description="Helical" evidence="1">
    <location>
        <begin position="61"/>
        <end position="77"/>
    </location>
</feature>
<proteinExistence type="predicted"/>
<evidence type="ECO:0000313" key="3">
    <source>
        <dbReference type="Proteomes" id="UP000092665"/>
    </source>
</evidence>
<keyword evidence="1" id="KW-0812">Transmembrane</keyword>
<name>A0A1B8YJQ5_9GAMM</name>
<protein>
    <recommendedName>
        <fullName evidence="4">Integrating conjugative element protein, PFL_4701 family</fullName>
    </recommendedName>
</protein>
<dbReference type="AlphaFoldDB" id="A0A1B8YJQ5"/>
<accession>A0A1B8YJQ5</accession>
<evidence type="ECO:0008006" key="4">
    <source>
        <dbReference type="Google" id="ProtNLM"/>
    </source>
</evidence>
<dbReference type="NCBIfam" id="TIGR03758">
    <property type="entry name" value="conj_TIGR03758"/>
    <property type="match status" value="1"/>
</dbReference>
<feature type="transmembrane region" description="Helical" evidence="1">
    <location>
        <begin position="20"/>
        <end position="40"/>
    </location>
</feature>
<gene>
    <name evidence="2" type="ORF">Phpb_01557</name>
</gene>
<dbReference type="Proteomes" id="UP000092665">
    <property type="component" value="Unassembled WGS sequence"/>
</dbReference>
<organism evidence="2 3">
    <name type="scientific">Photorhabdus namnaonensis</name>
    <dbReference type="NCBI Taxonomy" id="1851568"/>
    <lineage>
        <taxon>Bacteria</taxon>
        <taxon>Pseudomonadati</taxon>
        <taxon>Pseudomonadota</taxon>
        <taxon>Gammaproteobacteria</taxon>
        <taxon>Enterobacterales</taxon>
        <taxon>Morganellaceae</taxon>
        <taxon>Photorhabdus</taxon>
    </lineage>
</organism>
<dbReference type="Pfam" id="PF11660">
    <property type="entry name" value="DUF3262"/>
    <property type="match status" value="1"/>
</dbReference>
<reference evidence="3" key="1">
    <citation type="submission" date="2015-11" db="EMBL/GenBank/DDBJ databases">
        <authorList>
            <person name="Tobias N.J."/>
            <person name="Mishra B."/>
            <person name="Gupta D.K."/>
            <person name="Thines M."/>
            <person name="Stinear T.P."/>
            <person name="Bode H.B."/>
        </authorList>
    </citation>
    <scope>NUCLEOTIDE SEQUENCE [LARGE SCALE GENOMIC DNA]</scope>
    <source>
        <strain evidence="3">PB45.5</strain>
    </source>
</reference>
<keyword evidence="1" id="KW-0472">Membrane</keyword>
<dbReference type="PATRIC" id="fig|29488.15.peg.1702"/>
<sequence length="78" mass="8852">MNEVQRNAFRAASGNLDPHVMPFLCIGLLIAVLFLWAAWGMVDVWQGWANEKVREAAMSRFVIRVALLLVMAIWMFAS</sequence>
<dbReference type="InterPro" id="IPR021676">
    <property type="entry name" value="DUF3262"/>
</dbReference>